<dbReference type="AlphaFoldDB" id="A0A0A3HLV5"/>
<dbReference type="EMBL" id="JPVN01000047">
    <property type="protein sequence ID" value="KGR73561.1"/>
    <property type="molecule type" value="Genomic_DNA"/>
</dbReference>
<dbReference type="eggNOG" id="COG1131">
    <property type="taxonomic scope" value="Bacteria"/>
</dbReference>
<dbReference type="SMART" id="SM00382">
    <property type="entry name" value="AAA"/>
    <property type="match status" value="1"/>
</dbReference>
<feature type="domain" description="ABC transporter" evidence="3">
    <location>
        <begin position="3"/>
        <end position="228"/>
    </location>
</feature>
<dbReference type="PANTHER" id="PTHR43158:SF5">
    <property type="entry name" value="ABC TRANSPORTER, ATP-BINDING PROTEIN"/>
    <property type="match status" value="1"/>
</dbReference>
<reference evidence="4 5" key="1">
    <citation type="submission" date="2014-02" db="EMBL/GenBank/DDBJ databases">
        <title>Draft genome sequence of Lysinibacillus manganicus DSM 26584T.</title>
        <authorList>
            <person name="Zhang F."/>
            <person name="Wang G."/>
            <person name="Zhang L."/>
        </authorList>
    </citation>
    <scope>NUCLEOTIDE SEQUENCE [LARGE SCALE GENOMIC DNA]</scope>
    <source>
        <strain evidence="4 5">DSM 26584</strain>
    </source>
</reference>
<dbReference type="STRING" id="1384049.CD29_19685"/>
<name>A0A0A3HLV5_9BACL</name>
<gene>
    <name evidence="4" type="ORF">CD29_19685</name>
</gene>
<keyword evidence="5" id="KW-1185">Reference proteome</keyword>
<evidence type="ECO:0000256" key="2">
    <source>
        <dbReference type="ARBA" id="ARBA00022840"/>
    </source>
</evidence>
<dbReference type="PANTHER" id="PTHR43158">
    <property type="entry name" value="SKFA PEPTIDE EXPORT ATP-BINDING PROTEIN SKFE"/>
    <property type="match status" value="1"/>
</dbReference>
<dbReference type="Pfam" id="PF00005">
    <property type="entry name" value="ABC_tran"/>
    <property type="match status" value="1"/>
</dbReference>
<evidence type="ECO:0000256" key="1">
    <source>
        <dbReference type="ARBA" id="ARBA00022741"/>
    </source>
</evidence>
<dbReference type="OrthoDB" id="9804819at2"/>
<evidence type="ECO:0000313" key="4">
    <source>
        <dbReference type="EMBL" id="KGR73561.1"/>
    </source>
</evidence>
<dbReference type="CDD" id="cd03230">
    <property type="entry name" value="ABC_DR_subfamily_A"/>
    <property type="match status" value="1"/>
</dbReference>
<protein>
    <recommendedName>
        <fullName evidence="3">ABC transporter domain-containing protein</fullName>
    </recommendedName>
</protein>
<dbReference type="PROSITE" id="PS50893">
    <property type="entry name" value="ABC_TRANSPORTER_2"/>
    <property type="match status" value="1"/>
</dbReference>
<evidence type="ECO:0000259" key="3">
    <source>
        <dbReference type="PROSITE" id="PS50893"/>
    </source>
</evidence>
<dbReference type="SUPFAM" id="SSF52540">
    <property type="entry name" value="P-loop containing nucleoside triphosphate hydrolases"/>
    <property type="match status" value="1"/>
</dbReference>
<accession>A0A0A3HLV5</accession>
<dbReference type="Proteomes" id="UP000030416">
    <property type="component" value="Unassembled WGS sequence"/>
</dbReference>
<keyword evidence="2" id="KW-0067">ATP-binding</keyword>
<dbReference type="GO" id="GO:0016887">
    <property type="term" value="F:ATP hydrolysis activity"/>
    <property type="evidence" value="ECO:0007669"/>
    <property type="project" value="InterPro"/>
</dbReference>
<proteinExistence type="predicted"/>
<keyword evidence="1" id="KW-0547">Nucleotide-binding</keyword>
<dbReference type="InterPro" id="IPR003593">
    <property type="entry name" value="AAA+_ATPase"/>
</dbReference>
<organism evidence="4 5">
    <name type="scientific">Ureibacillus manganicus DSM 26584</name>
    <dbReference type="NCBI Taxonomy" id="1384049"/>
    <lineage>
        <taxon>Bacteria</taxon>
        <taxon>Bacillati</taxon>
        <taxon>Bacillota</taxon>
        <taxon>Bacilli</taxon>
        <taxon>Bacillales</taxon>
        <taxon>Caryophanaceae</taxon>
        <taxon>Ureibacillus</taxon>
    </lineage>
</organism>
<comment type="caution">
    <text evidence="4">The sequence shown here is derived from an EMBL/GenBank/DDBJ whole genome shotgun (WGS) entry which is preliminary data.</text>
</comment>
<dbReference type="GO" id="GO:0005524">
    <property type="term" value="F:ATP binding"/>
    <property type="evidence" value="ECO:0007669"/>
    <property type="project" value="UniProtKB-KW"/>
</dbReference>
<evidence type="ECO:0000313" key="5">
    <source>
        <dbReference type="Proteomes" id="UP000030416"/>
    </source>
</evidence>
<dbReference type="InterPro" id="IPR003439">
    <property type="entry name" value="ABC_transporter-like_ATP-bd"/>
</dbReference>
<dbReference type="RefSeq" id="WP_036190466.1">
    <property type="nucleotide sequence ID" value="NZ_AVDA01000047.1"/>
</dbReference>
<sequence length="288" mass="32079">MKIQVSNVTKKYKNKVALNNVSFTMEGPKIVGFLGHNGAGKTTFLNMLSGILPTSSGELKVNGMPVFNTASVLKDICFIAETGNFQMEMTVQQSLKANGYFYPNWDEELAKKLVKVFALPLKAKVKSLSKGMGSALGIITGLASRAPITIFDEPYIGLDVAARSKFYDLLIEEQEMEPRLFILSTHLIDEVSNLFDEVLILNEGELLLQKDYLAWDETILAIRGSSEEVENAAAGHDVIYEQTFMNEKMAVLYLKDSLLNNEDVKSERVSLQDLLVYLSKQQKEGYAL</sequence>
<dbReference type="InterPro" id="IPR027417">
    <property type="entry name" value="P-loop_NTPase"/>
</dbReference>
<dbReference type="Gene3D" id="3.40.50.300">
    <property type="entry name" value="P-loop containing nucleotide triphosphate hydrolases"/>
    <property type="match status" value="1"/>
</dbReference>